<name>A0A284RRW9_ARMOS</name>
<evidence type="ECO:0000313" key="2">
    <source>
        <dbReference type="Proteomes" id="UP000219338"/>
    </source>
</evidence>
<dbReference type="Gene3D" id="1.10.510.10">
    <property type="entry name" value="Transferase(Phosphotransferase) domain 1"/>
    <property type="match status" value="1"/>
</dbReference>
<dbReference type="PROSITE" id="PS00109">
    <property type="entry name" value="PROTEIN_KINASE_TYR"/>
    <property type="match status" value="1"/>
</dbReference>
<dbReference type="EMBL" id="FUEG01000014">
    <property type="protein sequence ID" value="SJL11425.1"/>
    <property type="molecule type" value="Genomic_DNA"/>
</dbReference>
<dbReference type="SUPFAM" id="SSF56112">
    <property type="entry name" value="Protein kinase-like (PK-like)"/>
    <property type="match status" value="1"/>
</dbReference>
<protein>
    <submittedName>
        <fullName evidence="1">Uncharacterized protein</fullName>
    </submittedName>
</protein>
<accession>A0A284RRW9</accession>
<dbReference type="STRING" id="47428.A0A284RRW9"/>
<proteinExistence type="predicted"/>
<gene>
    <name evidence="1" type="ORF">ARMOST_14828</name>
</gene>
<dbReference type="GO" id="GO:0004672">
    <property type="term" value="F:protein kinase activity"/>
    <property type="evidence" value="ECO:0007669"/>
    <property type="project" value="InterPro"/>
</dbReference>
<dbReference type="Proteomes" id="UP000219338">
    <property type="component" value="Unassembled WGS sequence"/>
</dbReference>
<evidence type="ECO:0000313" key="1">
    <source>
        <dbReference type="EMBL" id="SJL11425.1"/>
    </source>
</evidence>
<dbReference type="OMA" id="CEQLWEV"/>
<organism evidence="1 2">
    <name type="scientific">Armillaria ostoyae</name>
    <name type="common">Armillaria root rot fungus</name>
    <dbReference type="NCBI Taxonomy" id="47428"/>
    <lineage>
        <taxon>Eukaryota</taxon>
        <taxon>Fungi</taxon>
        <taxon>Dikarya</taxon>
        <taxon>Basidiomycota</taxon>
        <taxon>Agaricomycotina</taxon>
        <taxon>Agaricomycetes</taxon>
        <taxon>Agaricomycetidae</taxon>
        <taxon>Agaricales</taxon>
        <taxon>Marasmiineae</taxon>
        <taxon>Physalacriaceae</taxon>
        <taxon>Armillaria</taxon>
    </lineage>
</organism>
<reference evidence="2" key="1">
    <citation type="journal article" date="2017" name="Nat. Ecol. Evol.">
        <title>Genome expansion and lineage-specific genetic innovations in the forest pathogenic fungi Armillaria.</title>
        <authorList>
            <person name="Sipos G."/>
            <person name="Prasanna A.N."/>
            <person name="Walter M.C."/>
            <person name="O'Connor E."/>
            <person name="Balint B."/>
            <person name="Krizsan K."/>
            <person name="Kiss B."/>
            <person name="Hess J."/>
            <person name="Varga T."/>
            <person name="Slot J."/>
            <person name="Riley R."/>
            <person name="Boka B."/>
            <person name="Rigling D."/>
            <person name="Barry K."/>
            <person name="Lee J."/>
            <person name="Mihaltcheva S."/>
            <person name="LaButti K."/>
            <person name="Lipzen A."/>
            <person name="Waldron R."/>
            <person name="Moloney N.M."/>
            <person name="Sperisen C."/>
            <person name="Kredics L."/>
            <person name="Vagvoelgyi C."/>
            <person name="Patrignani A."/>
            <person name="Fitzpatrick D."/>
            <person name="Nagy I."/>
            <person name="Doyle S."/>
            <person name="Anderson J.B."/>
            <person name="Grigoriev I.V."/>
            <person name="Gueldener U."/>
            <person name="Muensterkoetter M."/>
            <person name="Nagy L.G."/>
        </authorList>
    </citation>
    <scope>NUCLEOTIDE SEQUENCE [LARGE SCALE GENOMIC DNA]</scope>
    <source>
        <strain evidence="2">C18/9</strain>
    </source>
</reference>
<dbReference type="InterPro" id="IPR008266">
    <property type="entry name" value="Tyr_kinase_AS"/>
</dbReference>
<dbReference type="OrthoDB" id="2523749at2759"/>
<dbReference type="InterPro" id="IPR011009">
    <property type="entry name" value="Kinase-like_dom_sf"/>
</dbReference>
<dbReference type="AlphaFoldDB" id="A0A284RRW9"/>
<sequence length="265" mass="29308">MPSPPQHQQLRISFPVENWPGWDIKELSLTRFEADFAPTLDLGGCDCSWTKAAAAKKGGHGVSNSAASPREKCLAMARDALNVKVDAATHDDYCSDSPIFHGVAVSKPSPPIHLALKFALREDLIPALLHEAHMYSAHLERVQGRAVPYSWGFFMGFLSDSSHGAAVDEDGEPIACLVLEYWGDALPIRFDHLEKGVRVHILNKLGEIHRCGVHHGDFAERNVLYSDKNGVDFRIIDFDQTEPHMCGQGDKECDVLRQVGRDMGL</sequence>
<keyword evidence="2" id="KW-1185">Reference proteome</keyword>